<name>A0A976BH62_9BURK</name>
<organism evidence="1 2">
    <name type="scientific">Cupriavidus oxalaticus</name>
    <dbReference type="NCBI Taxonomy" id="96344"/>
    <lineage>
        <taxon>Bacteria</taxon>
        <taxon>Pseudomonadati</taxon>
        <taxon>Pseudomonadota</taxon>
        <taxon>Betaproteobacteria</taxon>
        <taxon>Burkholderiales</taxon>
        <taxon>Burkholderiaceae</taxon>
        <taxon>Cupriavidus</taxon>
    </lineage>
</organism>
<protein>
    <submittedName>
        <fullName evidence="1">Uncharacterized protein</fullName>
    </submittedName>
</protein>
<gene>
    <name evidence="1" type="ORF">CO2235_MP130114</name>
</gene>
<dbReference type="EMBL" id="OGUS01000136">
    <property type="protein sequence ID" value="SPC19379.1"/>
    <property type="molecule type" value="Genomic_DNA"/>
</dbReference>
<evidence type="ECO:0000313" key="2">
    <source>
        <dbReference type="Proteomes" id="UP000256862"/>
    </source>
</evidence>
<sequence length="58" mass="6288">MLITASVVWPPEHSPTLVCQIPIAKGLTNVCGFPETGFMCESRVLIRQFATTQILGGK</sequence>
<dbReference type="AlphaFoldDB" id="A0A976BH62"/>
<evidence type="ECO:0000313" key="1">
    <source>
        <dbReference type="EMBL" id="SPC19379.1"/>
    </source>
</evidence>
<geneLocation type="plasmid" evidence="2">
    <name>co2235_mp</name>
</geneLocation>
<accession>A0A976BH62</accession>
<dbReference type="Proteomes" id="UP000256862">
    <property type="component" value="Plasmid CO2235_mp"/>
</dbReference>
<reference evidence="1 2" key="1">
    <citation type="submission" date="2018-01" db="EMBL/GenBank/DDBJ databases">
        <authorList>
            <person name="Clerissi C."/>
        </authorList>
    </citation>
    <scope>NUCLEOTIDE SEQUENCE [LARGE SCALE GENOMIC DNA]</scope>
    <source>
        <strain evidence="1">Cupriavidus oxalaticus LMG 2235</strain>
        <plasmid evidence="2">co2235_mp</plasmid>
    </source>
</reference>
<comment type="caution">
    <text evidence="1">The sequence shown here is derived from an EMBL/GenBank/DDBJ whole genome shotgun (WGS) entry which is preliminary data.</text>
</comment>
<proteinExistence type="predicted"/>